<dbReference type="VEuPathDB" id="TrichDB:TVAG_213210"/>
<keyword evidence="2" id="KW-0472">Membrane</keyword>
<reference evidence="3" key="2">
    <citation type="journal article" date="2007" name="Science">
        <title>Draft genome sequence of the sexually transmitted pathogen Trichomonas vaginalis.</title>
        <authorList>
            <person name="Carlton J.M."/>
            <person name="Hirt R.P."/>
            <person name="Silva J.C."/>
            <person name="Delcher A.L."/>
            <person name="Schatz M."/>
            <person name="Zhao Q."/>
            <person name="Wortman J.R."/>
            <person name="Bidwell S.L."/>
            <person name="Alsmark U.C.M."/>
            <person name="Besteiro S."/>
            <person name="Sicheritz-Ponten T."/>
            <person name="Noel C.J."/>
            <person name="Dacks J.B."/>
            <person name="Foster P.G."/>
            <person name="Simillion C."/>
            <person name="Van de Peer Y."/>
            <person name="Miranda-Saavedra D."/>
            <person name="Barton G.J."/>
            <person name="Westrop G.D."/>
            <person name="Mueller S."/>
            <person name="Dessi D."/>
            <person name="Fiori P.L."/>
            <person name="Ren Q."/>
            <person name="Paulsen I."/>
            <person name="Zhang H."/>
            <person name="Bastida-Corcuera F.D."/>
            <person name="Simoes-Barbosa A."/>
            <person name="Brown M.T."/>
            <person name="Hayes R.D."/>
            <person name="Mukherjee M."/>
            <person name="Okumura C.Y."/>
            <person name="Schneider R."/>
            <person name="Smith A.J."/>
            <person name="Vanacova S."/>
            <person name="Villalvazo M."/>
            <person name="Haas B.J."/>
            <person name="Pertea M."/>
            <person name="Feldblyum T.V."/>
            <person name="Utterback T.R."/>
            <person name="Shu C.L."/>
            <person name="Osoegawa K."/>
            <person name="de Jong P.J."/>
            <person name="Hrdy I."/>
            <person name="Horvathova L."/>
            <person name="Zubacova Z."/>
            <person name="Dolezal P."/>
            <person name="Malik S.B."/>
            <person name="Logsdon J.M. Jr."/>
            <person name="Henze K."/>
            <person name="Gupta A."/>
            <person name="Wang C.C."/>
            <person name="Dunne R.L."/>
            <person name="Upcroft J.A."/>
            <person name="Upcroft P."/>
            <person name="White O."/>
            <person name="Salzberg S.L."/>
            <person name="Tang P."/>
            <person name="Chiu C.-H."/>
            <person name="Lee Y.-S."/>
            <person name="Embley T.M."/>
            <person name="Coombs G.H."/>
            <person name="Mottram J.C."/>
            <person name="Tachezy J."/>
            <person name="Fraser-Liggett C.M."/>
            <person name="Johnson P.J."/>
        </authorList>
    </citation>
    <scope>NUCLEOTIDE SEQUENCE [LARGE SCALE GENOMIC DNA]</scope>
    <source>
        <strain evidence="3">G3</strain>
    </source>
</reference>
<dbReference type="AlphaFoldDB" id="A2EEU6"/>
<keyword evidence="4" id="KW-1185">Reference proteome</keyword>
<reference evidence="3" key="1">
    <citation type="submission" date="2006-10" db="EMBL/GenBank/DDBJ databases">
        <authorList>
            <person name="Amadeo P."/>
            <person name="Zhao Q."/>
            <person name="Wortman J."/>
            <person name="Fraser-Liggett C."/>
            <person name="Carlton J."/>
        </authorList>
    </citation>
    <scope>NUCLEOTIDE SEQUENCE</scope>
    <source>
        <strain evidence="3">G3</strain>
    </source>
</reference>
<evidence type="ECO:0000313" key="3">
    <source>
        <dbReference type="EMBL" id="EAY08812.1"/>
    </source>
</evidence>
<dbReference type="EMBL" id="DS113370">
    <property type="protein sequence ID" value="EAY08812.1"/>
    <property type="molecule type" value="Genomic_DNA"/>
</dbReference>
<dbReference type="KEGG" id="tva:4766720"/>
<evidence type="ECO:0000256" key="1">
    <source>
        <dbReference type="SAM" id="MobiDB-lite"/>
    </source>
</evidence>
<keyword evidence="2" id="KW-0812">Transmembrane</keyword>
<organism evidence="3 4">
    <name type="scientific">Trichomonas vaginalis (strain ATCC PRA-98 / G3)</name>
    <dbReference type="NCBI Taxonomy" id="412133"/>
    <lineage>
        <taxon>Eukaryota</taxon>
        <taxon>Metamonada</taxon>
        <taxon>Parabasalia</taxon>
        <taxon>Trichomonadida</taxon>
        <taxon>Trichomonadidae</taxon>
        <taxon>Trichomonas</taxon>
    </lineage>
</organism>
<dbReference type="InParanoid" id="A2EEU6"/>
<evidence type="ECO:0000313" key="4">
    <source>
        <dbReference type="Proteomes" id="UP000001542"/>
    </source>
</evidence>
<feature type="compositionally biased region" description="Acidic residues" evidence="1">
    <location>
        <begin position="983"/>
        <end position="1008"/>
    </location>
</feature>
<evidence type="ECO:0008006" key="5">
    <source>
        <dbReference type="Google" id="ProtNLM"/>
    </source>
</evidence>
<sequence length="1023" mass="113353">MLSFFAFFSSAETLKVGHHSFSFDPDTVYTYPAGDYRYTIIYNIQGSPIILADQTSNDNLTVVSKLSYDYYLYKYLKNMTAVVYVNFNQINLEETYQEVEKGKVFICLSYGSMKASFLKTGDGVYATTGQDLTIFQYQVENNKVMDFPGVSCFAIINNGDGAKATLYSYSFTNYTLDHLSPANQSALKNVTKVSYTPTSKFVCCPGYYSQDVGNLNPTSNLQNVSLENNRNIVFPKTLNALIIKVSGKDAITFKGGETTKAFFLSDKPISMDFKVKANGYNITYKFNRGADESGDQDVPTDFMYTATDNCILVSIKTESGTVETANDPTGLISFNEENVTGKGFSATDVPPSAPFKKVTKNFTFLSQGCQQIENTQLLYDLSHFAVLYENETNEYKFNLTGNVSSGYVCVSKVIKEKLLVVQGNQKQQFIKRTDNTSQMGVIFISNTGCEVEFYDGTLNRAGPVGIVSYAADDNTFSTAQSSGAGIYKMQNIKFLEIDYDGKQIGDIPIGIINANGTSPQPTPNPGTSLQAIQNFFYLRYGDNNITNSGNFIHYFPELTDIRDSYAIVFSNEVQIANKNVDFKAKFTKLDTNLKEFTLTLVTISGVKDVAFLQNKKDSLFVINSTTVQPGKYGCIFASDVNYSYDLSIGSGTKLSVYKFDGTVEGEYSEPQLFQSRKVLAVVFNVSEDSKPSTIGIYSKEASNGKSYTSSISNSKFLSDLQGQWSVTTKDFPKQLSTGSYFFELSSEQRFIVSAQSDVFFVPRDIKMSHSCTLVYSKENSERELGYEIFSQKIYGVHFKESSNFILKSETAITIYIYKSSNSNANIVFNAGQTPEITAPEDKNAPFNAYYAFTNHSYIVANIEGSGKSPMNMDGKTAIPVSSSPIAFQFQSGESFQKIKASLKTENNFQEDKFEIKSGGANNFTDYESKRNDAKIKIGGSPISGGIIALIVILIIIFIAIDIGIVFLVIWCKAHEEHPEFKIEEEDFIEEDGDYVEGEEAPEGGAEGEEAQKLAAEQDEAPEP</sequence>
<dbReference type="Proteomes" id="UP000001542">
    <property type="component" value="Unassembled WGS sequence"/>
</dbReference>
<keyword evidence="2" id="KW-1133">Transmembrane helix</keyword>
<gene>
    <name evidence="3" type="ORF">TVAG_213210</name>
</gene>
<proteinExistence type="predicted"/>
<evidence type="ECO:0000256" key="2">
    <source>
        <dbReference type="SAM" id="Phobius"/>
    </source>
</evidence>
<name>A2EEU6_TRIV3</name>
<feature type="region of interest" description="Disordered" evidence="1">
    <location>
        <begin position="983"/>
        <end position="1023"/>
    </location>
</feature>
<feature type="transmembrane region" description="Helical" evidence="2">
    <location>
        <begin position="946"/>
        <end position="971"/>
    </location>
</feature>
<accession>A2EEU6</accession>
<dbReference type="RefSeq" id="XP_001321035.1">
    <property type="nucleotide sequence ID" value="XM_001321000.1"/>
</dbReference>
<dbReference type="VEuPathDB" id="TrichDB:TVAGG3_0061330"/>
<protein>
    <recommendedName>
        <fullName evidence="5">Transmembrane protein</fullName>
    </recommendedName>
</protein>